<evidence type="ECO:0000313" key="10">
    <source>
        <dbReference type="EMBL" id="MFC1441748.1"/>
    </source>
</evidence>
<feature type="region of interest" description="Disordered" evidence="7">
    <location>
        <begin position="281"/>
        <end position="318"/>
    </location>
</feature>
<evidence type="ECO:0000259" key="9">
    <source>
        <dbReference type="Pfam" id="PF13515"/>
    </source>
</evidence>
<feature type="transmembrane region" description="Helical" evidence="8">
    <location>
        <begin position="456"/>
        <end position="474"/>
    </location>
</feature>
<dbReference type="Proteomes" id="UP001592581">
    <property type="component" value="Unassembled WGS sequence"/>
</dbReference>
<comment type="caution">
    <text evidence="10">The sequence shown here is derived from an EMBL/GenBank/DDBJ whole genome shotgun (WGS) entry which is preliminary data.</text>
</comment>
<keyword evidence="11" id="KW-1185">Reference proteome</keyword>
<feature type="transmembrane region" description="Helical" evidence="8">
    <location>
        <begin position="425"/>
        <end position="444"/>
    </location>
</feature>
<dbReference type="PANTHER" id="PTHR30509">
    <property type="entry name" value="P-HYDROXYBENZOIC ACID EFFLUX PUMP SUBUNIT-RELATED"/>
    <property type="match status" value="1"/>
</dbReference>
<comment type="similarity">
    <text evidence="6">Belongs to the YccS/YhfK family.</text>
</comment>
<feature type="transmembrane region" description="Helical" evidence="8">
    <location>
        <begin position="58"/>
        <end position="76"/>
    </location>
</feature>
<evidence type="ECO:0000256" key="7">
    <source>
        <dbReference type="SAM" id="MobiDB-lite"/>
    </source>
</evidence>
<feature type="transmembrane region" description="Helical" evidence="8">
    <location>
        <begin position="35"/>
        <end position="52"/>
    </location>
</feature>
<keyword evidence="2" id="KW-1003">Cell membrane</keyword>
<dbReference type="PANTHER" id="PTHR30509:SF9">
    <property type="entry name" value="MULTIDRUG RESISTANCE PROTEIN MDTO"/>
    <property type="match status" value="1"/>
</dbReference>
<feature type="transmembrane region" description="Helical" evidence="8">
    <location>
        <begin position="386"/>
        <end position="413"/>
    </location>
</feature>
<sequence>MATETATRTPGPTRQLRVRSALRLRQVAAGWHRPALSAVIALGAADLVLLALGRLDLALYTSGGGLCALYAHGLPYAARARTLGWVVLSMTASVAVALTTAASTDSTVVRVAVAALLAAVHKMLCDAIRIGPPANLIPTFIAASCVFVPQRLADVPAHLALTLAAGAFAWLVCMAPALLRPQGPQRHAVARALEAAAGQGAPAARAATAAAAWRTVLLVPARSTAAVADRGRLELLLIRAGSGTAEPGQLRLWAGALRSRGPLPDLSPTGAETAELADLDAVPGSGAGAGTGAGVERSSGGGHLHRRAPLTPGTDGRVPLLRTLRPGSPLLTIGARVALGCALAGWASMELGVGRPYWAVVTAASVFQANTVLSWNRALNRVLGNVIGLVLFAVLLPLTGLGAAVLVLAALACQFATEATISRGYWLASVFVTPMSLLMVQFAQAQPAGELIADRALDTVVGAAVGLACCFLITDRHVSDRAERALAAVAATRAEAARLLDAPARQVDRYELGWARDRLTNALVELREAADTAGGEWRQRTLPEDRISAAEQRSHPVLAELSRRLDPALRGLPTAA</sequence>
<name>A0ABV6XUL6_9ACTN</name>
<evidence type="ECO:0000256" key="6">
    <source>
        <dbReference type="ARBA" id="ARBA00043993"/>
    </source>
</evidence>
<feature type="domain" description="Integral membrane bound transporter" evidence="9">
    <location>
        <begin position="344"/>
        <end position="469"/>
    </location>
</feature>
<evidence type="ECO:0000256" key="5">
    <source>
        <dbReference type="ARBA" id="ARBA00023136"/>
    </source>
</evidence>
<organism evidence="10 11">
    <name type="scientific">Streptacidiphilus jeojiensis</name>
    <dbReference type="NCBI Taxonomy" id="3229225"/>
    <lineage>
        <taxon>Bacteria</taxon>
        <taxon>Bacillati</taxon>
        <taxon>Actinomycetota</taxon>
        <taxon>Actinomycetes</taxon>
        <taxon>Kitasatosporales</taxon>
        <taxon>Streptomycetaceae</taxon>
        <taxon>Streptacidiphilus</taxon>
    </lineage>
</organism>
<evidence type="ECO:0000256" key="2">
    <source>
        <dbReference type="ARBA" id="ARBA00022475"/>
    </source>
</evidence>
<gene>
    <name evidence="10" type="ORF">ABUW04_26190</name>
</gene>
<keyword evidence="3 8" id="KW-0812">Transmembrane</keyword>
<proteinExistence type="inferred from homology"/>
<feature type="transmembrane region" description="Helical" evidence="8">
    <location>
        <begin position="159"/>
        <end position="179"/>
    </location>
</feature>
<dbReference type="Pfam" id="PF13515">
    <property type="entry name" value="FUSC_2"/>
    <property type="match status" value="1"/>
</dbReference>
<evidence type="ECO:0000256" key="8">
    <source>
        <dbReference type="SAM" id="Phobius"/>
    </source>
</evidence>
<comment type="subcellular location">
    <subcellularLocation>
        <location evidence="1">Cell membrane</location>
        <topology evidence="1">Multi-pass membrane protein</topology>
    </subcellularLocation>
</comment>
<keyword evidence="4 8" id="KW-1133">Transmembrane helix</keyword>
<evidence type="ECO:0000256" key="3">
    <source>
        <dbReference type="ARBA" id="ARBA00022692"/>
    </source>
</evidence>
<dbReference type="InterPro" id="IPR049453">
    <property type="entry name" value="Memb_transporter_dom"/>
</dbReference>
<keyword evidence="5 8" id="KW-0472">Membrane</keyword>
<accession>A0ABV6XUL6</accession>
<reference evidence="10 11" key="1">
    <citation type="submission" date="2024-06" db="EMBL/GenBank/DDBJ databases">
        <authorList>
            <person name="Lee S.D."/>
        </authorList>
    </citation>
    <scope>NUCLEOTIDE SEQUENCE [LARGE SCALE GENOMIC DNA]</scope>
    <source>
        <strain evidence="10 11">N1-10</strain>
    </source>
</reference>
<dbReference type="EMBL" id="JBEUKS010000010">
    <property type="protein sequence ID" value="MFC1441748.1"/>
    <property type="molecule type" value="Genomic_DNA"/>
</dbReference>
<feature type="transmembrane region" description="Helical" evidence="8">
    <location>
        <begin position="83"/>
        <end position="102"/>
    </location>
</feature>
<evidence type="ECO:0000256" key="4">
    <source>
        <dbReference type="ARBA" id="ARBA00022989"/>
    </source>
</evidence>
<evidence type="ECO:0000313" key="11">
    <source>
        <dbReference type="Proteomes" id="UP001592581"/>
    </source>
</evidence>
<protein>
    <submittedName>
        <fullName evidence="10">FUSC family protein</fullName>
    </submittedName>
</protein>
<dbReference type="RefSeq" id="WP_380566804.1">
    <property type="nucleotide sequence ID" value="NZ_JBEUKS010000010.1"/>
</dbReference>
<evidence type="ECO:0000256" key="1">
    <source>
        <dbReference type="ARBA" id="ARBA00004651"/>
    </source>
</evidence>